<dbReference type="Proteomes" id="UP000018733">
    <property type="component" value="Unassembled WGS sequence"/>
</dbReference>
<protein>
    <submittedName>
        <fullName evidence="3">Phosphate starvation-inducible protein PsiF</fullName>
    </submittedName>
</protein>
<dbReference type="AlphaFoldDB" id="V8QQA6"/>
<comment type="caution">
    <text evidence="3">The sequence shown here is derived from an EMBL/GenBank/DDBJ whole genome shotgun (WGS) entry which is preliminary data.</text>
</comment>
<dbReference type="RefSeq" id="WP_024005698.1">
    <property type="nucleotide sequence ID" value="NZ_KI650980.1"/>
</dbReference>
<evidence type="ECO:0000256" key="2">
    <source>
        <dbReference type="SAM" id="SignalP"/>
    </source>
</evidence>
<accession>V8QQA6</accession>
<evidence type="ECO:0000256" key="1">
    <source>
        <dbReference type="SAM" id="MobiDB-lite"/>
    </source>
</evidence>
<keyword evidence="4" id="KW-1185">Reference proteome</keyword>
<dbReference type="PATRIC" id="fig|1424334.3.peg.2754"/>
<dbReference type="STRING" id="1424334.W822_13720"/>
<feature type="chain" id="PRO_5004771626" evidence="2">
    <location>
        <begin position="25"/>
        <end position="112"/>
    </location>
</feature>
<dbReference type="Pfam" id="PF07769">
    <property type="entry name" value="PsiF_repeat"/>
    <property type="match status" value="2"/>
</dbReference>
<sequence length="112" mass="11927">MKIVSKSAWAAAIALSFFSVGAMAQTTATTKKENSQQTRMATCNADAKTKSLQGDARKSFMKSCLSGNATGKDGKPLSSSQQRMADCNRDAKTKSLTGDARKTFMSSCLKKS</sequence>
<keyword evidence="2" id="KW-0732">Signal</keyword>
<organism evidence="3 4">
    <name type="scientific">Advenella kashmirensis W13003</name>
    <dbReference type="NCBI Taxonomy" id="1424334"/>
    <lineage>
        <taxon>Bacteria</taxon>
        <taxon>Pseudomonadati</taxon>
        <taxon>Pseudomonadota</taxon>
        <taxon>Betaproteobacteria</taxon>
        <taxon>Burkholderiales</taxon>
        <taxon>Alcaligenaceae</taxon>
    </lineage>
</organism>
<feature type="region of interest" description="Disordered" evidence="1">
    <location>
        <begin position="67"/>
        <end position="93"/>
    </location>
</feature>
<name>V8QQA6_9BURK</name>
<evidence type="ECO:0000313" key="4">
    <source>
        <dbReference type="Proteomes" id="UP000018733"/>
    </source>
</evidence>
<reference evidence="3 4" key="1">
    <citation type="journal article" date="2014" name="Genome Announc.">
        <title>Draft Genome Sequence of Advenella kashmirensis Strain W13003, a Polycyclic Aromatic Hydrocarbon-Degrading Bacterium.</title>
        <authorList>
            <person name="Wang X."/>
            <person name="Jin D."/>
            <person name="Zhou L."/>
            <person name="Wu L."/>
            <person name="An W."/>
            <person name="Zhao L."/>
        </authorList>
    </citation>
    <scope>NUCLEOTIDE SEQUENCE [LARGE SCALE GENOMIC DNA]</scope>
    <source>
        <strain evidence="3 4">W13003</strain>
    </source>
</reference>
<dbReference type="eggNOG" id="ENOG5032ZDU">
    <property type="taxonomic scope" value="Bacteria"/>
</dbReference>
<proteinExistence type="predicted"/>
<evidence type="ECO:0000313" key="3">
    <source>
        <dbReference type="EMBL" id="ETF01832.1"/>
    </source>
</evidence>
<feature type="signal peptide" evidence="2">
    <location>
        <begin position="1"/>
        <end position="24"/>
    </location>
</feature>
<dbReference type="HOGENOM" id="CLU_129289_2_1_4"/>
<gene>
    <name evidence="3" type="ORF">W822_13720</name>
</gene>
<dbReference type="InterPro" id="IPR011690">
    <property type="entry name" value="P_starv_induced_PsiF"/>
</dbReference>
<dbReference type="EMBL" id="AYXT01000010">
    <property type="protein sequence ID" value="ETF01832.1"/>
    <property type="molecule type" value="Genomic_DNA"/>
</dbReference>